<dbReference type="GO" id="GO:0016020">
    <property type="term" value="C:membrane"/>
    <property type="evidence" value="ECO:0007669"/>
    <property type="project" value="InterPro"/>
</dbReference>
<keyword evidence="2" id="KW-0472">Membrane</keyword>
<proteinExistence type="predicted"/>
<feature type="transmembrane region" description="Helical" evidence="2">
    <location>
        <begin position="178"/>
        <end position="201"/>
    </location>
</feature>
<feature type="transmembrane region" description="Helical" evidence="2">
    <location>
        <begin position="356"/>
        <end position="374"/>
    </location>
</feature>
<dbReference type="GO" id="GO:0009060">
    <property type="term" value="P:aerobic respiration"/>
    <property type="evidence" value="ECO:0007669"/>
    <property type="project" value="InterPro"/>
</dbReference>
<dbReference type="InterPro" id="IPR000883">
    <property type="entry name" value="Cyt_C_Oxase_1"/>
</dbReference>
<feature type="transmembrane region" description="Helical" evidence="2">
    <location>
        <begin position="394"/>
        <end position="416"/>
    </location>
</feature>
<dbReference type="Pfam" id="PF00115">
    <property type="entry name" value="COX1"/>
    <property type="match status" value="1"/>
</dbReference>
<feature type="transmembrane region" description="Helical" evidence="2">
    <location>
        <begin position="319"/>
        <end position="336"/>
    </location>
</feature>
<feature type="transmembrane region" description="Helical" evidence="2">
    <location>
        <begin position="213"/>
        <end position="235"/>
    </location>
</feature>
<dbReference type="EMBL" id="JACEFB010000002">
    <property type="protein sequence ID" value="MBA2225253.1"/>
    <property type="molecule type" value="Genomic_DNA"/>
</dbReference>
<dbReference type="SUPFAM" id="SSF81442">
    <property type="entry name" value="Cytochrome c oxidase subunit I-like"/>
    <property type="match status" value="1"/>
</dbReference>
<feature type="transmembrane region" description="Helical" evidence="2">
    <location>
        <begin position="436"/>
        <end position="460"/>
    </location>
</feature>
<dbReference type="GO" id="GO:0020037">
    <property type="term" value="F:heme binding"/>
    <property type="evidence" value="ECO:0007669"/>
    <property type="project" value="InterPro"/>
</dbReference>
<dbReference type="GO" id="GO:0022904">
    <property type="term" value="P:respiratory electron transport chain"/>
    <property type="evidence" value="ECO:0007669"/>
    <property type="project" value="TreeGrafter"/>
</dbReference>
<dbReference type="GO" id="GO:0004129">
    <property type="term" value="F:cytochrome-c oxidase activity"/>
    <property type="evidence" value="ECO:0007669"/>
    <property type="project" value="InterPro"/>
</dbReference>
<evidence type="ECO:0000259" key="3">
    <source>
        <dbReference type="PROSITE" id="PS50855"/>
    </source>
</evidence>
<evidence type="ECO:0000256" key="1">
    <source>
        <dbReference type="ARBA" id="ARBA00022660"/>
    </source>
</evidence>
<dbReference type="InterPro" id="IPR036927">
    <property type="entry name" value="Cyt_c_oxase-like_su1_sf"/>
</dbReference>
<dbReference type="Gene3D" id="1.20.210.10">
    <property type="entry name" value="Cytochrome c oxidase-like, subunit I domain"/>
    <property type="match status" value="1"/>
</dbReference>
<feature type="transmembrane region" description="Helical" evidence="2">
    <location>
        <begin position="75"/>
        <end position="98"/>
    </location>
</feature>
<organism evidence="4 5">
    <name type="scientific">Thermogemmata fonticola</name>
    <dbReference type="NCBI Taxonomy" id="2755323"/>
    <lineage>
        <taxon>Bacteria</taxon>
        <taxon>Pseudomonadati</taxon>
        <taxon>Planctomycetota</taxon>
        <taxon>Planctomycetia</taxon>
        <taxon>Gemmatales</taxon>
        <taxon>Gemmataceae</taxon>
        <taxon>Thermogemmata</taxon>
    </lineage>
</organism>
<accession>A0A7V8VBZ9</accession>
<dbReference type="PANTHER" id="PTHR10422:SF29">
    <property type="entry name" value="CYTOCHROME C OXIDASE SUBUNIT 1 HOMOLOG, BACTEROID"/>
    <property type="match status" value="1"/>
</dbReference>
<gene>
    <name evidence="4" type="ORF">H0921_03650</name>
</gene>
<sequence length="503" mass="56203">MAVTILARDHLRLQAAQERVTIDRSCRGPVLAFSATALFWLLVGSLLALLASLKLHSPYFLTGSAIWTFGRVRMAHLQAVALGWSSLAAMAACLWLMCRLARVELIYPRMLYLACALWNVATTLAVAGILLGDGTSVEWLDAPTYAHPFFVAGVGLVTAWVVATFRRRREAHVYVTQWYILAAVFWFPWLYTVATLMIFWIPATGVIQPVVNWWFNHNFLGLWLTPIGVGTAYYIIPKILGRPIHSYYLSITGFWALALFYSWAGIHHLIGGPIPAWLATASTVGSMMMFIPVIAVAINHHMTMIGHFHRLKYSPALRFTVFGAIAYTAVSFQGSIESLKDFSEVAHFTHYTVGHAHLGAYGFVAMIFFGLYYYMIPRLTGREWYSSKLIRLHFWCSAVGITLYFTALSIGGWWQGRMLNNPNVPFANIIMYIQPYLALRSVAGTMMTIGHIAFAILFIINLAGWGRQRSGGPTLFAQPPQLTPSELPKADSLMNAPVTQLQP</sequence>
<evidence type="ECO:0000256" key="2">
    <source>
        <dbReference type="SAM" id="Phobius"/>
    </source>
</evidence>
<feature type="transmembrane region" description="Helical" evidence="2">
    <location>
        <begin position="144"/>
        <end position="166"/>
    </location>
</feature>
<protein>
    <submittedName>
        <fullName evidence="4">Cbb3-type cytochrome c oxidase subunit I</fullName>
    </submittedName>
</protein>
<keyword evidence="2" id="KW-0812">Transmembrane</keyword>
<dbReference type="RefSeq" id="WP_194536695.1">
    <property type="nucleotide sequence ID" value="NZ_JACEFB010000002.1"/>
</dbReference>
<keyword evidence="1" id="KW-0249">Electron transport</keyword>
<keyword evidence="1" id="KW-0679">Respiratory chain</keyword>
<keyword evidence="1" id="KW-0813">Transport</keyword>
<dbReference type="GO" id="GO:0015990">
    <property type="term" value="P:electron transport coupled proton transport"/>
    <property type="evidence" value="ECO:0007669"/>
    <property type="project" value="TreeGrafter"/>
</dbReference>
<dbReference type="PANTHER" id="PTHR10422">
    <property type="entry name" value="CYTOCHROME C OXIDASE SUBUNIT 1"/>
    <property type="match status" value="1"/>
</dbReference>
<feature type="domain" description="Cytochrome oxidase subunit I profile" evidence="3">
    <location>
        <begin position="39"/>
        <end position="480"/>
    </location>
</feature>
<evidence type="ECO:0000313" key="4">
    <source>
        <dbReference type="EMBL" id="MBA2225253.1"/>
    </source>
</evidence>
<dbReference type="Proteomes" id="UP000542342">
    <property type="component" value="Unassembled WGS sequence"/>
</dbReference>
<keyword evidence="5" id="KW-1185">Reference proteome</keyword>
<dbReference type="InterPro" id="IPR023616">
    <property type="entry name" value="Cyt_c_oxase-like_su1_dom"/>
</dbReference>
<dbReference type="PROSITE" id="PS50855">
    <property type="entry name" value="COX1"/>
    <property type="match status" value="1"/>
</dbReference>
<feature type="transmembrane region" description="Helical" evidence="2">
    <location>
        <begin position="110"/>
        <end position="132"/>
    </location>
</feature>
<feature type="transmembrane region" description="Helical" evidence="2">
    <location>
        <begin position="247"/>
        <end position="270"/>
    </location>
</feature>
<feature type="transmembrane region" description="Helical" evidence="2">
    <location>
        <begin position="276"/>
        <end position="298"/>
    </location>
</feature>
<reference evidence="4 5" key="1">
    <citation type="submission" date="2020-07" db="EMBL/GenBank/DDBJ databases">
        <title>Thermogemmata thermophila gen. nov., sp. nov., a novel moderate thermophilic planctomycete from a Kamchatka hot spring.</title>
        <authorList>
            <person name="Elcheninov A.G."/>
            <person name="Podosokorskaya O.A."/>
            <person name="Kovaleva O.L."/>
            <person name="Novikov A."/>
            <person name="Bonch-Osmolovskaya E.A."/>
            <person name="Toshchakov S.V."/>
            <person name="Kublanov I.V."/>
        </authorList>
    </citation>
    <scope>NUCLEOTIDE SEQUENCE [LARGE SCALE GENOMIC DNA]</scope>
    <source>
        <strain evidence="4 5">2918</strain>
    </source>
</reference>
<evidence type="ECO:0000313" key="5">
    <source>
        <dbReference type="Proteomes" id="UP000542342"/>
    </source>
</evidence>
<keyword evidence="2" id="KW-1133">Transmembrane helix</keyword>
<comment type="caution">
    <text evidence="4">The sequence shown here is derived from an EMBL/GenBank/DDBJ whole genome shotgun (WGS) entry which is preliminary data.</text>
</comment>
<feature type="transmembrane region" description="Helical" evidence="2">
    <location>
        <begin position="30"/>
        <end position="55"/>
    </location>
</feature>
<name>A0A7V8VBZ9_9BACT</name>
<dbReference type="AlphaFoldDB" id="A0A7V8VBZ9"/>